<dbReference type="AlphaFoldDB" id="A0A9D7E124"/>
<sequence length="139" mass="15742">MVSVKSSELVDAFEFTSFGGLYEAKAFVNLDTGALLCISDDMQLEDQARQDLDASDRYLALPHKNDLGLGRDLALSFIEQHLPGELDRVSGYFHKRGAYSRFKDLLEDRGAVEAWYAFEKQATEDALRQWCDEHGIECE</sequence>
<gene>
    <name evidence="1" type="ORF">IPH26_02735</name>
</gene>
<accession>A0A9D7E124</accession>
<dbReference type="Proteomes" id="UP000807785">
    <property type="component" value="Unassembled WGS sequence"/>
</dbReference>
<name>A0A9D7E124_9PROT</name>
<organism evidence="1 2">
    <name type="scientific">Candidatus Methylophosphatis roskildensis</name>
    <dbReference type="NCBI Taxonomy" id="2899263"/>
    <lineage>
        <taxon>Bacteria</taxon>
        <taxon>Pseudomonadati</taxon>
        <taxon>Pseudomonadota</taxon>
        <taxon>Betaproteobacteria</taxon>
        <taxon>Nitrosomonadales</taxon>
        <taxon>Sterolibacteriaceae</taxon>
        <taxon>Candidatus Methylophosphatis</taxon>
    </lineage>
</organism>
<reference evidence="1" key="1">
    <citation type="submission" date="2020-10" db="EMBL/GenBank/DDBJ databases">
        <title>Connecting structure to function with the recovery of over 1000 high-quality activated sludge metagenome-assembled genomes encoding full-length rRNA genes using long-read sequencing.</title>
        <authorList>
            <person name="Singleton C.M."/>
            <person name="Petriglieri F."/>
            <person name="Kristensen J.M."/>
            <person name="Kirkegaard R.H."/>
            <person name="Michaelsen T.Y."/>
            <person name="Andersen M.H."/>
            <person name="Karst S.M."/>
            <person name="Dueholm M.S."/>
            <person name="Nielsen P.H."/>
            <person name="Albertsen M."/>
        </authorList>
    </citation>
    <scope>NUCLEOTIDE SEQUENCE</scope>
    <source>
        <strain evidence="1">Bjer_18-Q3-R1-45_BAT3C.347</strain>
    </source>
</reference>
<protein>
    <submittedName>
        <fullName evidence="1">Uncharacterized protein</fullName>
    </submittedName>
</protein>
<evidence type="ECO:0000313" key="2">
    <source>
        <dbReference type="Proteomes" id="UP000807785"/>
    </source>
</evidence>
<dbReference type="EMBL" id="JADJEV010000001">
    <property type="protein sequence ID" value="MBK6971916.1"/>
    <property type="molecule type" value="Genomic_DNA"/>
</dbReference>
<comment type="caution">
    <text evidence="1">The sequence shown here is derived from an EMBL/GenBank/DDBJ whole genome shotgun (WGS) entry which is preliminary data.</text>
</comment>
<proteinExistence type="predicted"/>
<evidence type="ECO:0000313" key="1">
    <source>
        <dbReference type="EMBL" id="MBK6971916.1"/>
    </source>
</evidence>